<dbReference type="PANTHER" id="PTHR47354:SF1">
    <property type="entry name" value="CARNITINE MONOOXYGENASE REDUCTASE SUBUNIT"/>
    <property type="match status" value="1"/>
</dbReference>
<evidence type="ECO:0000256" key="7">
    <source>
        <dbReference type="ARBA" id="ARBA00023014"/>
    </source>
</evidence>
<feature type="domain" description="2Fe-2S ferredoxin-type" evidence="8">
    <location>
        <begin position="279"/>
        <end position="364"/>
    </location>
</feature>
<dbReference type="RefSeq" id="WP_387699046.1">
    <property type="nucleotide sequence ID" value="NZ_JBIAMX010000002.1"/>
</dbReference>
<dbReference type="Gene3D" id="3.40.50.80">
    <property type="entry name" value="Nucleotide-binding domain of ferredoxin-NADP reductase (FNR) module"/>
    <property type="match status" value="1"/>
</dbReference>
<dbReference type="Proteomes" id="UP001601444">
    <property type="component" value="Unassembled WGS sequence"/>
</dbReference>
<reference evidence="10 11" key="1">
    <citation type="submission" date="2024-10" db="EMBL/GenBank/DDBJ databases">
        <title>The Natural Products Discovery Center: Release of the First 8490 Sequenced Strains for Exploring Actinobacteria Biosynthetic Diversity.</title>
        <authorList>
            <person name="Kalkreuter E."/>
            <person name="Kautsar S.A."/>
            <person name="Yang D."/>
            <person name="Bader C.D."/>
            <person name="Teijaro C.N."/>
            <person name="Fluegel L."/>
            <person name="Davis C.M."/>
            <person name="Simpson J.R."/>
            <person name="Lauterbach L."/>
            <person name="Steele A.D."/>
            <person name="Gui C."/>
            <person name="Meng S."/>
            <person name="Li G."/>
            <person name="Viehrig K."/>
            <person name="Ye F."/>
            <person name="Su P."/>
            <person name="Kiefer A.F."/>
            <person name="Nichols A."/>
            <person name="Cepeda A.J."/>
            <person name="Yan W."/>
            <person name="Fan B."/>
            <person name="Jiang Y."/>
            <person name="Adhikari A."/>
            <person name="Zheng C.-J."/>
            <person name="Schuster L."/>
            <person name="Cowan T.M."/>
            <person name="Smanski M.J."/>
            <person name="Chevrette M.G."/>
            <person name="De Carvalho L.P.S."/>
            <person name="Shen B."/>
        </authorList>
    </citation>
    <scope>NUCLEOTIDE SEQUENCE [LARGE SCALE GENOMIC DNA]</scope>
    <source>
        <strain evidence="10 11">NPDC004045</strain>
    </source>
</reference>
<evidence type="ECO:0000256" key="5">
    <source>
        <dbReference type="ARBA" id="ARBA00023002"/>
    </source>
</evidence>
<evidence type="ECO:0000313" key="10">
    <source>
        <dbReference type="EMBL" id="MFF0542018.1"/>
    </source>
</evidence>
<dbReference type="InterPro" id="IPR001041">
    <property type="entry name" value="2Fe-2S_ferredoxin-type"/>
</dbReference>
<dbReference type="Gene3D" id="2.40.30.10">
    <property type="entry name" value="Translation factors"/>
    <property type="match status" value="1"/>
</dbReference>
<sequence>MGFRIEEFPAGLHRPDRRDRLLRLISFGLDGLMWVEKRTHLPELLNDGYFEYEQAVVTGREVVARDEQVVALRLARPDGAELPRWSAGAHLDVRLPSGAVRQYSLCGDPAAREAYRVAVRLIPDGRGGSAEAHRLAIGDVVSISKPRNAFPLALGGFGQSHPAVRFIAGGIGITPILPMLAVAERLGVPWSMIYCGRTRASLAFLDELARYGDRVSVHVDAERGLAGPADLLGPLEPGSAVYTCGPAPMIEALRTELAGHPTVEFHYERFTEAPVVDGTEFVLRLARTGEEVTVPADRTALAALLDRRPDATYSCRQGFCRSCVVRVLDGTPDHRSTGLTPAEQDQGYFLPCVSRATGPLTLDL</sequence>
<dbReference type="InterPro" id="IPR017938">
    <property type="entry name" value="Riboflavin_synthase-like_b-brl"/>
</dbReference>
<evidence type="ECO:0000313" key="11">
    <source>
        <dbReference type="Proteomes" id="UP001601444"/>
    </source>
</evidence>
<evidence type="ECO:0000259" key="8">
    <source>
        <dbReference type="PROSITE" id="PS51085"/>
    </source>
</evidence>
<dbReference type="InterPro" id="IPR039261">
    <property type="entry name" value="FNR_nucleotide-bd"/>
</dbReference>
<keyword evidence="7" id="KW-0411">Iron-sulfur</keyword>
<evidence type="ECO:0000256" key="6">
    <source>
        <dbReference type="ARBA" id="ARBA00023004"/>
    </source>
</evidence>
<keyword evidence="4" id="KW-0479">Metal-binding</keyword>
<gene>
    <name evidence="10" type="ORF">ACFYTF_04200</name>
</gene>
<dbReference type="PROSITE" id="PS51384">
    <property type="entry name" value="FAD_FR"/>
    <property type="match status" value="1"/>
</dbReference>
<evidence type="ECO:0000259" key="9">
    <source>
        <dbReference type="PROSITE" id="PS51384"/>
    </source>
</evidence>
<dbReference type="InterPro" id="IPR017927">
    <property type="entry name" value="FAD-bd_FR_type"/>
</dbReference>
<accession>A0ABW6PI33</accession>
<evidence type="ECO:0000256" key="3">
    <source>
        <dbReference type="ARBA" id="ARBA00022714"/>
    </source>
</evidence>
<comment type="cofactor">
    <cofactor evidence="1">
        <name>FAD</name>
        <dbReference type="ChEBI" id="CHEBI:57692"/>
    </cofactor>
</comment>
<keyword evidence="2" id="KW-0285">Flavoprotein</keyword>
<dbReference type="PROSITE" id="PS51085">
    <property type="entry name" value="2FE2S_FER_2"/>
    <property type="match status" value="1"/>
</dbReference>
<dbReference type="CDD" id="cd06185">
    <property type="entry name" value="PDR_like"/>
    <property type="match status" value="1"/>
</dbReference>
<dbReference type="Gene3D" id="3.10.20.30">
    <property type="match status" value="1"/>
</dbReference>
<keyword evidence="6" id="KW-0408">Iron</keyword>
<dbReference type="InterPro" id="IPR036010">
    <property type="entry name" value="2Fe-2S_ferredoxin-like_sf"/>
</dbReference>
<feature type="domain" description="FAD-binding FR-type" evidence="9">
    <location>
        <begin position="50"/>
        <end position="153"/>
    </location>
</feature>
<name>A0ABW6PI33_9NOCA</name>
<protein>
    <submittedName>
        <fullName evidence="10">PDR/VanB family oxidoreductase</fullName>
    </submittedName>
</protein>
<keyword evidence="3" id="KW-0001">2Fe-2S</keyword>
<dbReference type="SUPFAM" id="SSF63380">
    <property type="entry name" value="Riboflavin synthase domain-like"/>
    <property type="match status" value="1"/>
</dbReference>
<dbReference type="EMBL" id="JBIAMX010000002">
    <property type="protein sequence ID" value="MFF0542018.1"/>
    <property type="molecule type" value="Genomic_DNA"/>
</dbReference>
<dbReference type="PANTHER" id="PTHR47354">
    <property type="entry name" value="NADH OXIDOREDUCTASE HCR"/>
    <property type="match status" value="1"/>
</dbReference>
<keyword evidence="11" id="KW-1185">Reference proteome</keyword>
<organism evidence="10 11">
    <name type="scientific">Nocardia thailandica</name>
    <dbReference type="NCBI Taxonomy" id="257275"/>
    <lineage>
        <taxon>Bacteria</taxon>
        <taxon>Bacillati</taxon>
        <taxon>Actinomycetota</taxon>
        <taxon>Actinomycetes</taxon>
        <taxon>Mycobacteriales</taxon>
        <taxon>Nocardiaceae</taxon>
        <taxon>Nocardia</taxon>
    </lineage>
</organism>
<dbReference type="CDD" id="cd00207">
    <property type="entry name" value="fer2"/>
    <property type="match status" value="1"/>
</dbReference>
<keyword evidence="5" id="KW-0560">Oxidoreductase</keyword>
<evidence type="ECO:0000256" key="1">
    <source>
        <dbReference type="ARBA" id="ARBA00001974"/>
    </source>
</evidence>
<dbReference type="SUPFAM" id="SSF52343">
    <property type="entry name" value="Ferredoxin reductase-like, C-terminal NADP-linked domain"/>
    <property type="match status" value="1"/>
</dbReference>
<proteinExistence type="predicted"/>
<evidence type="ECO:0000256" key="2">
    <source>
        <dbReference type="ARBA" id="ARBA00022630"/>
    </source>
</evidence>
<dbReference type="InterPro" id="IPR012675">
    <property type="entry name" value="Beta-grasp_dom_sf"/>
</dbReference>
<dbReference type="Pfam" id="PF00111">
    <property type="entry name" value="Fer2"/>
    <property type="match status" value="1"/>
</dbReference>
<comment type="caution">
    <text evidence="10">The sequence shown here is derived from an EMBL/GenBank/DDBJ whole genome shotgun (WGS) entry which is preliminary data.</text>
</comment>
<dbReference type="PRINTS" id="PR00409">
    <property type="entry name" value="PHDIOXRDTASE"/>
</dbReference>
<dbReference type="InterPro" id="IPR050415">
    <property type="entry name" value="MRET"/>
</dbReference>
<evidence type="ECO:0000256" key="4">
    <source>
        <dbReference type="ARBA" id="ARBA00022723"/>
    </source>
</evidence>
<dbReference type="SUPFAM" id="SSF54292">
    <property type="entry name" value="2Fe-2S ferredoxin-like"/>
    <property type="match status" value="1"/>
</dbReference>